<keyword evidence="9" id="KW-1133">Transmembrane helix</keyword>
<reference evidence="11 12" key="1">
    <citation type="submission" date="2024-03" db="EMBL/GenBank/DDBJ databases">
        <title>Actinomycetospora sp. OC33-EN06, a novel actinomycete isolated from wild orchid (Aerides multiflora).</title>
        <authorList>
            <person name="Suriyachadkun C."/>
        </authorList>
    </citation>
    <scope>NUCLEOTIDE SEQUENCE [LARGE SCALE GENOMIC DNA]</scope>
    <source>
        <strain evidence="11 12">OC33-EN06</strain>
    </source>
</reference>
<proteinExistence type="predicted"/>
<name>A0ABU8N8S5_9PSEU</name>
<dbReference type="PROSITE" id="PS00108">
    <property type="entry name" value="PROTEIN_KINASE_ST"/>
    <property type="match status" value="1"/>
</dbReference>
<dbReference type="SMART" id="SM00220">
    <property type="entry name" value="S_TKc"/>
    <property type="match status" value="1"/>
</dbReference>
<keyword evidence="2" id="KW-0723">Serine/threonine-protein kinase</keyword>
<evidence type="ECO:0000256" key="3">
    <source>
        <dbReference type="ARBA" id="ARBA00022679"/>
    </source>
</evidence>
<dbReference type="Pfam" id="PF00069">
    <property type="entry name" value="Pkinase"/>
    <property type="match status" value="1"/>
</dbReference>
<dbReference type="PANTHER" id="PTHR43289:SF6">
    <property type="entry name" value="SERINE_THREONINE-PROTEIN KINASE NEKL-3"/>
    <property type="match status" value="1"/>
</dbReference>
<sequence length="625" mass="64625">MTFPGRPATGAPVVPGYAGLEVIGRGGFATVYRARRESFGQTVAIKVVDGRVDAEARMRFDRERRALGALAQHPHIVTVYDGGELADGTPFLVMEYLERGSFAPWAGRLPAAHVVDVGAKLAGALASAHRVGVLHRDVKPENVLISPYDEPLLADFGIARLTGAERTASGMITASLAYAPPEVLDGRGPSPSADLYSLAATLHCLLAGRAPFSGGDDSPGPVIYRVLREPVPDLRPRGVPDALCRVLERALAKDPAARQPDLDAFARDLRALPDLSGRPVAGQATVPTAAGVPVGGPAPSPRSRRRWWLPVAAGVVLVLLATLGVVLGTGALTRATGGGAAGEVEGAPIPVGADPRGVVEAAGSIWTANYGDGTVSRVDPVTRTVTSIPVGGTPNGLVTDGTSLWVWNYDDGVVRIDAATGAVSGASFVPTPRISDVKVGGGSVWLTHRDAGVVTRLDAVTGRPVGNPIPVGRFPVGEAIGVDDALYVLNTADSTISKIALSTGEVLDPPIALPCAGGITADAGVVYVGCPDSTLHPVDERTRALGAPVRLAPGGGRFEVRGSTLWTTFPLGDTLARLDVRTGREDGTPIVGVGRDATTFLVAADGTLWIPNSERNTLTRVRPAG</sequence>
<dbReference type="SUPFAM" id="SSF56112">
    <property type="entry name" value="Protein kinase-like (PK-like)"/>
    <property type="match status" value="1"/>
</dbReference>
<evidence type="ECO:0000259" key="10">
    <source>
        <dbReference type="PROSITE" id="PS50011"/>
    </source>
</evidence>
<dbReference type="Proteomes" id="UP001370100">
    <property type="component" value="Unassembled WGS sequence"/>
</dbReference>
<dbReference type="Gene3D" id="1.10.510.10">
    <property type="entry name" value="Transferase(Phosphotransferase) domain 1"/>
    <property type="match status" value="1"/>
</dbReference>
<organism evidence="11 12">
    <name type="scientific">Actinomycetospora aeridis</name>
    <dbReference type="NCBI Taxonomy" id="3129231"/>
    <lineage>
        <taxon>Bacteria</taxon>
        <taxon>Bacillati</taxon>
        <taxon>Actinomycetota</taxon>
        <taxon>Actinomycetes</taxon>
        <taxon>Pseudonocardiales</taxon>
        <taxon>Pseudonocardiaceae</taxon>
        <taxon>Actinomycetospora</taxon>
    </lineage>
</organism>
<dbReference type="RefSeq" id="WP_337715485.1">
    <property type="nucleotide sequence ID" value="NZ_JBBEGL010000005.1"/>
</dbReference>
<dbReference type="InterPro" id="IPR015943">
    <property type="entry name" value="WD40/YVTN_repeat-like_dom_sf"/>
</dbReference>
<dbReference type="Gene3D" id="2.130.10.10">
    <property type="entry name" value="YVTN repeat-like/Quinoprotein amine dehydrogenase"/>
    <property type="match status" value="1"/>
</dbReference>
<accession>A0ABU8N8S5</accession>
<evidence type="ECO:0000313" key="12">
    <source>
        <dbReference type="Proteomes" id="UP001370100"/>
    </source>
</evidence>
<dbReference type="CDD" id="cd14014">
    <property type="entry name" value="STKc_PknB_like"/>
    <property type="match status" value="1"/>
</dbReference>
<keyword evidence="4 7" id="KW-0547">Nucleotide-binding</keyword>
<feature type="transmembrane region" description="Helical" evidence="9">
    <location>
        <begin position="307"/>
        <end position="327"/>
    </location>
</feature>
<dbReference type="PANTHER" id="PTHR43289">
    <property type="entry name" value="MITOGEN-ACTIVATED PROTEIN KINASE KINASE KINASE 20-RELATED"/>
    <property type="match status" value="1"/>
</dbReference>
<dbReference type="Gene3D" id="3.30.200.20">
    <property type="entry name" value="Phosphorylase Kinase, domain 1"/>
    <property type="match status" value="1"/>
</dbReference>
<keyword evidence="12" id="KW-1185">Reference proteome</keyword>
<evidence type="ECO:0000256" key="1">
    <source>
        <dbReference type="ARBA" id="ARBA00012513"/>
    </source>
</evidence>
<feature type="region of interest" description="Disordered" evidence="8">
    <location>
        <begin position="284"/>
        <end position="303"/>
    </location>
</feature>
<keyword evidence="3" id="KW-0808">Transferase</keyword>
<feature type="compositionally biased region" description="Low complexity" evidence="8">
    <location>
        <begin position="284"/>
        <end position="297"/>
    </location>
</feature>
<keyword evidence="9" id="KW-0472">Membrane</keyword>
<protein>
    <recommendedName>
        <fullName evidence="1">non-specific serine/threonine protein kinase</fullName>
        <ecNumber evidence="1">2.7.11.1</ecNumber>
    </recommendedName>
</protein>
<feature type="binding site" evidence="7">
    <location>
        <position position="46"/>
    </location>
    <ligand>
        <name>ATP</name>
        <dbReference type="ChEBI" id="CHEBI:30616"/>
    </ligand>
</feature>
<evidence type="ECO:0000256" key="4">
    <source>
        <dbReference type="ARBA" id="ARBA00022741"/>
    </source>
</evidence>
<evidence type="ECO:0000256" key="8">
    <source>
        <dbReference type="SAM" id="MobiDB-lite"/>
    </source>
</evidence>
<dbReference type="EC" id="2.7.11.1" evidence="1"/>
<dbReference type="SUPFAM" id="SSF51004">
    <property type="entry name" value="C-terminal (heme d1) domain of cytochrome cd1-nitrite reductase"/>
    <property type="match status" value="1"/>
</dbReference>
<dbReference type="PROSITE" id="PS00107">
    <property type="entry name" value="PROTEIN_KINASE_ATP"/>
    <property type="match status" value="1"/>
</dbReference>
<feature type="domain" description="Protein kinase" evidence="10">
    <location>
        <begin position="17"/>
        <end position="275"/>
    </location>
</feature>
<comment type="caution">
    <text evidence="11">The sequence shown here is derived from an EMBL/GenBank/DDBJ whole genome shotgun (WGS) entry which is preliminary data.</text>
</comment>
<dbReference type="InterPro" id="IPR017441">
    <property type="entry name" value="Protein_kinase_ATP_BS"/>
</dbReference>
<dbReference type="EMBL" id="JBBEGL010000005">
    <property type="protein sequence ID" value="MEJ2888688.1"/>
    <property type="molecule type" value="Genomic_DNA"/>
</dbReference>
<keyword evidence="6 7" id="KW-0067">ATP-binding</keyword>
<dbReference type="GO" id="GO:0016301">
    <property type="term" value="F:kinase activity"/>
    <property type="evidence" value="ECO:0007669"/>
    <property type="project" value="UniProtKB-KW"/>
</dbReference>
<keyword evidence="5 11" id="KW-0418">Kinase</keyword>
<evidence type="ECO:0000313" key="11">
    <source>
        <dbReference type="EMBL" id="MEJ2888688.1"/>
    </source>
</evidence>
<dbReference type="InterPro" id="IPR011009">
    <property type="entry name" value="Kinase-like_dom_sf"/>
</dbReference>
<evidence type="ECO:0000256" key="5">
    <source>
        <dbReference type="ARBA" id="ARBA00022777"/>
    </source>
</evidence>
<dbReference type="InterPro" id="IPR000719">
    <property type="entry name" value="Prot_kinase_dom"/>
</dbReference>
<evidence type="ECO:0000256" key="2">
    <source>
        <dbReference type="ARBA" id="ARBA00022527"/>
    </source>
</evidence>
<evidence type="ECO:0000256" key="9">
    <source>
        <dbReference type="SAM" id="Phobius"/>
    </source>
</evidence>
<keyword evidence="9" id="KW-0812">Transmembrane</keyword>
<dbReference type="PROSITE" id="PS50011">
    <property type="entry name" value="PROTEIN_KINASE_DOM"/>
    <property type="match status" value="1"/>
</dbReference>
<gene>
    <name evidence="11" type="ORF">WCD41_19675</name>
</gene>
<dbReference type="InterPro" id="IPR008271">
    <property type="entry name" value="Ser/Thr_kinase_AS"/>
</dbReference>
<dbReference type="InterPro" id="IPR011048">
    <property type="entry name" value="Haem_d1_sf"/>
</dbReference>
<evidence type="ECO:0000256" key="6">
    <source>
        <dbReference type="ARBA" id="ARBA00022840"/>
    </source>
</evidence>
<evidence type="ECO:0000256" key="7">
    <source>
        <dbReference type="PROSITE-ProRule" id="PRU10141"/>
    </source>
</evidence>